<evidence type="ECO:0000256" key="6">
    <source>
        <dbReference type="SAM" id="MobiDB-lite"/>
    </source>
</evidence>
<protein>
    <recommendedName>
        <fullName evidence="10">Major facilitator superfamily (MFS) profile domain-containing protein</fullName>
    </recommendedName>
</protein>
<evidence type="ECO:0000256" key="4">
    <source>
        <dbReference type="ARBA" id="ARBA00022989"/>
    </source>
</evidence>
<dbReference type="InterPro" id="IPR036259">
    <property type="entry name" value="MFS_trans_sf"/>
</dbReference>
<organism evidence="8 9">
    <name type="scientific">Meyerozyma guilliermondii (strain ATCC 6260 / CBS 566 / DSM 6381 / JCM 1539 / NBRC 10279 / NRRL Y-324)</name>
    <name type="common">Yeast</name>
    <name type="synonym">Candida guilliermondii</name>
    <dbReference type="NCBI Taxonomy" id="294746"/>
    <lineage>
        <taxon>Eukaryota</taxon>
        <taxon>Fungi</taxon>
        <taxon>Dikarya</taxon>
        <taxon>Ascomycota</taxon>
        <taxon>Saccharomycotina</taxon>
        <taxon>Pichiomycetes</taxon>
        <taxon>Debaryomycetaceae</taxon>
        <taxon>Meyerozyma</taxon>
    </lineage>
</organism>
<evidence type="ECO:0000256" key="3">
    <source>
        <dbReference type="ARBA" id="ARBA00022692"/>
    </source>
</evidence>
<accession>A5DL51</accession>
<dbReference type="AlphaFoldDB" id="A5DL51"/>
<feature type="transmembrane region" description="Helical" evidence="7">
    <location>
        <begin position="291"/>
        <end position="314"/>
    </location>
</feature>
<evidence type="ECO:0000313" key="9">
    <source>
        <dbReference type="Proteomes" id="UP000001997"/>
    </source>
</evidence>
<dbReference type="Pfam" id="PF07690">
    <property type="entry name" value="MFS_1"/>
    <property type="match status" value="1"/>
</dbReference>
<dbReference type="OMA" id="YYLGDTH"/>
<comment type="subcellular location">
    <subcellularLocation>
        <location evidence="1">Membrane</location>
        <topology evidence="1">Multi-pass membrane protein</topology>
    </subcellularLocation>
</comment>
<evidence type="ECO:0000256" key="5">
    <source>
        <dbReference type="ARBA" id="ARBA00023136"/>
    </source>
</evidence>
<feature type="transmembrane region" description="Helical" evidence="7">
    <location>
        <begin position="334"/>
        <end position="357"/>
    </location>
</feature>
<proteinExistence type="inferred from homology"/>
<dbReference type="VEuPathDB" id="FungiDB:PGUG_04002"/>
<feature type="region of interest" description="Disordered" evidence="6">
    <location>
        <begin position="1"/>
        <end position="62"/>
    </location>
</feature>
<dbReference type="PANTHER" id="PTHR23501:SF58">
    <property type="entry name" value="LOW AFFINITY HEME TRANSPORTER STR3"/>
    <property type="match status" value="1"/>
</dbReference>
<dbReference type="OrthoDB" id="4078873at2759"/>
<feature type="transmembrane region" description="Helical" evidence="7">
    <location>
        <begin position="369"/>
        <end position="386"/>
    </location>
</feature>
<evidence type="ECO:0000256" key="1">
    <source>
        <dbReference type="ARBA" id="ARBA00004141"/>
    </source>
</evidence>
<reference evidence="8 9" key="1">
    <citation type="journal article" date="2009" name="Nature">
        <title>Evolution of pathogenicity and sexual reproduction in eight Candida genomes.</title>
        <authorList>
            <person name="Butler G."/>
            <person name="Rasmussen M.D."/>
            <person name="Lin M.F."/>
            <person name="Santos M.A."/>
            <person name="Sakthikumar S."/>
            <person name="Munro C.A."/>
            <person name="Rheinbay E."/>
            <person name="Grabherr M."/>
            <person name="Forche A."/>
            <person name="Reedy J.L."/>
            <person name="Agrafioti I."/>
            <person name="Arnaud M.B."/>
            <person name="Bates S."/>
            <person name="Brown A.J."/>
            <person name="Brunke S."/>
            <person name="Costanzo M.C."/>
            <person name="Fitzpatrick D.A."/>
            <person name="de Groot P.W."/>
            <person name="Harris D."/>
            <person name="Hoyer L.L."/>
            <person name="Hube B."/>
            <person name="Klis F.M."/>
            <person name="Kodira C."/>
            <person name="Lennard N."/>
            <person name="Logue M.E."/>
            <person name="Martin R."/>
            <person name="Neiman A.M."/>
            <person name="Nikolaou E."/>
            <person name="Quail M.A."/>
            <person name="Quinn J."/>
            <person name="Santos M.C."/>
            <person name="Schmitzberger F.F."/>
            <person name="Sherlock G."/>
            <person name="Shah P."/>
            <person name="Silverstein K.A."/>
            <person name="Skrzypek M.S."/>
            <person name="Soll D."/>
            <person name="Staggs R."/>
            <person name="Stansfield I."/>
            <person name="Stumpf M.P."/>
            <person name="Sudbery P.E."/>
            <person name="Srikantha T."/>
            <person name="Zeng Q."/>
            <person name="Berman J."/>
            <person name="Berriman M."/>
            <person name="Heitman J."/>
            <person name="Gow N.A."/>
            <person name="Lorenz M.C."/>
            <person name="Birren B.W."/>
            <person name="Kellis M."/>
            <person name="Cuomo C.A."/>
        </authorList>
    </citation>
    <scope>NUCLEOTIDE SEQUENCE [LARGE SCALE GENOMIC DNA]</scope>
    <source>
        <strain evidence="9">ATCC 6260 / CBS 566 / DSM 6381 / JCM 1539 / NBRC 10279 / NRRL Y-324</strain>
    </source>
</reference>
<dbReference type="SUPFAM" id="SSF103473">
    <property type="entry name" value="MFS general substrate transporter"/>
    <property type="match status" value="2"/>
</dbReference>
<feature type="transmembrane region" description="Helical" evidence="7">
    <location>
        <begin position="496"/>
        <end position="517"/>
    </location>
</feature>
<gene>
    <name evidence="8" type="ORF">PGUG_04002</name>
</gene>
<feature type="transmembrane region" description="Helical" evidence="7">
    <location>
        <begin position="217"/>
        <end position="241"/>
    </location>
</feature>
<dbReference type="EMBL" id="CH408159">
    <property type="protein sequence ID" value="EDK39904.2"/>
    <property type="molecule type" value="Genomic_DNA"/>
</dbReference>
<dbReference type="GO" id="GO:0005886">
    <property type="term" value="C:plasma membrane"/>
    <property type="evidence" value="ECO:0007669"/>
    <property type="project" value="TreeGrafter"/>
</dbReference>
<dbReference type="GO" id="GO:0022857">
    <property type="term" value="F:transmembrane transporter activity"/>
    <property type="evidence" value="ECO:0007669"/>
    <property type="project" value="InterPro"/>
</dbReference>
<keyword evidence="3 7" id="KW-0812">Transmembrane</keyword>
<evidence type="ECO:0000256" key="7">
    <source>
        <dbReference type="SAM" id="Phobius"/>
    </source>
</evidence>
<dbReference type="Gene3D" id="1.20.1250.20">
    <property type="entry name" value="MFS general substrate transporter like domains"/>
    <property type="match status" value="2"/>
</dbReference>
<sequence>MSSEKITDSVHSISGKSIQEPAVAKSTAISTNSGSNKLESESENAQNASESETELHLVSSDTSTEYVKSRGVRRIENVKVMMSSAKNGKIITIAFCTCLLVIAWVLSLDGSTTSNYSVPATSSFSRHSMISTVNIATSIIGSVVQPFQAKFSDITSRPICFGVSLLFYTVGTVIAASSSTIGAYVVGSVLTTVGSNGVSFLKDVIVADLTDLKWRGVVNGIMTSPYLINIWFSGLIVEAILKRNWRWGYGMFAIIMPVVVLPAIGVMYHFENKAQKYVPKVVRPKKTLQKIIWDSAIEIDALGLLLLGFGWSLLLLPFSLYTYAQDGWKNPSLIAMLVVGPLLLIIFVFYEIFWAPFPSMPKRIIKNKTFITCIIINFIYMLADGIRSQYLSTIVWIAKDWSDQNWTYFNNTLTMSLCFFGIVAGITCRITHRYKYMQSFGILIRCVSYCLPLRAQGTTANTGSYVMCQVLMGFGSAYSTIGTQISSQASVPHQDLSLVMSLLLLWSTVGSAIGYTISAPIWSSKLPGYLRRFIPDTYSDEEVFGFYSDVSSLRALPYDSDARQGAIKAYSYVAVYMFAPPIALEFLNFLISFMQTNYYLGDTHNAIEGQNGKDPTKPDQEKYEPKTTKEKILYLFR</sequence>
<feature type="transmembrane region" description="Helical" evidence="7">
    <location>
        <begin position="406"/>
        <end position="428"/>
    </location>
</feature>
<evidence type="ECO:0008006" key="10">
    <source>
        <dbReference type="Google" id="ProtNLM"/>
    </source>
</evidence>
<keyword evidence="4 7" id="KW-1133">Transmembrane helix</keyword>
<dbReference type="InParanoid" id="A5DL51"/>
<dbReference type="RefSeq" id="XP_001483273.2">
    <property type="nucleotide sequence ID" value="XM_001483223.1"/>
</dbReference>
<dbReference type="eggNOG" id="KOG0254">
    <property type="taxonomic scope" value="Eukaryota"/>
</dbReference>
<feature type="transmembrane region" description="Helical" evidence="7">
    <location>
        <begin position="183"/>
        <end position="205"/>
    </location>
</feature>
<feature type="transmembrane region" description="Helical" evidence="7">
    <location>
        <begin position="90"/>
        <end position="108"/>
    </location>
</feature>
<keyword evidence="9" id="KW-1185">Reference proteome</keyword>
<name>A5DL51_PICGU</name>
<dbReference type="PANTHER" id="PTHR23501">
    <property type="entry name" value="MAJOR FACILITATOR SUPERFAMILY"/>
    <property type="match status" value="1"/>
</dbReference>
<feature type="transmembrane region" description="Helical" evidence="7">
    <location>
        <begin position="128"/>
        <end position="147"/>
    </location>
</feature>
<dbReference type="HOGENOM" id="CLU_012970_2_2_1"/>
<comment type="similarity">
    <text evidence="2">Belongs to the major facilitator superfamily.</text>
</comment>
<dbReference type="Proteomes" id="UP000001997">
    <property type="component" value="Unassembled WGS sequence"/>
</dbReference>
<keyword evidence="5 7" id="KW-0472">Membrane</keyword>
<feature type="transmembrane region" description="Helical" evidence="7">
    <location>
        <begin position="247"/>
        <end position="270"/>
    </location>
</feature>
<dbReference type="KEGG" id="pgu:PGUG_04002"/>
<dbReference type="InterPro" id="IPR011701">
    <property type="entry name" value="MFS"/>
</dbReference>
<feature type="compositionally biased region" description="Polar residues" evidence="6">
    <location>
        <begin position="27"/>
        <end position="37"/>
    </location>
</feature>
<evidence type="ECO:0000313" key="8">
    <source>
        <dbReference type="EMBL" id="EDK39904.2"/>
    </source>
</evidence>
<feature type="transmembrane region" description="Helical" evidence="7">
    <location>
        <begin position="569"/>
        <end position="591"/>
    </location>
</feature>
<dbReference type="GeneID" id="5125567"/>
<feature type="transmembrane region" description="Helical" evidence="7">
    <location>
        <begin position="159"/>
        <end position="177"/>
    </location>
</feature>
<evidence type="ECO:0000256" key="2">
    <source>
        <dbReference type="ARBA" id="ARBA00008335"/>
    </source>
</evidence>